<gene>
    <name evidence="2" type="ORF">FBEOM_4050</name>
</gene>
<feature type="compositionally biased region" description="Basic and acidic residues" evidence="1">
    <location>
        <begin position="179"/>
        <end position="188"/>
    </location>
</feature>
<reference evidence="2" key="2">
    <citation type="submission" date="2020-02" db="EMBL/GenBank/DDBJ databases">
        <title>Identification and distribution of gene clusters putatively required for synthesis of sphingolipid metabolism inhibitors in phylogenetically diverse species of the filamentous fungus Fusarium.</title>
        <authorList>
            <person name="Kim H.-S."/>
            <person name="Busman M."/>
            <person name="Brown D.W."/>
            <person name="Divon H."/>
            <person name="Uhlig S."/>
            <person name="Proctor R.H."/>
        </authorList>
    </citation>
    <scope>NUCLEOTIDE SEQUENCE</scope>
    <source>
        <strain evidence="2">NRRL 25174</strain>
    </source>
</reference>
<accession>A0A9P5ANF4</accession>
<dbReference type="Proteomes" id="UP000730481">
    <property type="component" value="Unassembled WGS sequence"/>
</dbReference>
<comment type="caution">
    <text evidence="2">The sequence shown here is derived from an EMBL/GenBank/DDBJ whole genome shotgun (WGS) entry which is preliminary data.</text>
</comment>
<proteinExistence type="predicted"/>
<dbReference type="AlphaFoldDB" id="A0A9P5ANF4"/>
<evidence type="ECO:0000256" key="1">
    <source>
        <dbReference type="SAM" id="MobiDB-lite"/>
    </source>
</evidence>
<feature type="region of interest" description="Disordered" evidence="1">
    <location>
        <begin position="102"/>
        <end position="188"/>
    </location>
</feature>
<protein>
    <submittedName>
        <fullName evidence="2">CENP-Q a CENPA-CAD centromere complex subunit domain protein</fullName>
    </submittedName>
</protein>
<dbReference type="EMBL" id="PVQB02000165">
    <property type="protein sequence ID" value="KAF4342000.1"/>
    <property type="molecule type" value="Genomic_DNA"/>
</dbReference>
<feature type="compositionally biased region" description="Low complexity" evidence="1">
    <location>
        <begin position="111"/>
        <end position="135"/>
    </location>
</feature>
<sequence>MTFTDEELDRDWQPNGRRPQSTIARSFSAELMDIFRIENSLTDLDQQVHDKLVYHLLTVSPESLYLTDFSPLHRKQTVDKNTEELASLEARIREMEDRLRRSGVNRPALPQVQTQTQTANQSQTQSQTQQQQPSSLDAPTDDSKARSRPGTARAAQQAPSSGNMPPTPGASEGEYYVVTRDDLQDGPR</sequence>
<evidence type="ECO:0000313" key="2">
    <source>
        <dbReference type="EMBL" id="KAF4342000.1"/>
    </source>
</evidence>
<reference evidence="2" key="1">
    <citation type="journal article" date="2017" name="Mycologia">
        <title>Fusarium algeriense, sp. nov., a novel toxigenic crown rot pathogen of durum wheat from Algeria is nested in the Fusarium burgessii species complex.</title>
        <authorList>
            <person name="Laraba I."/>
            <person name="Keddad A."/>
            <person name="Boureghda H."/>
            <person name="Abdallah N."/>
            <person name="Vaughan M.M."/>
            <person name="Proctor R.H."/>
            <person name="Busman M."/>
            <person name="O'Donnell K."/>
        </authorList>
    </citation>
    <scope>NUCLEOTIDE SEQUENCE</scope>
    <source>
        <strain evidence="2">NRRL 25174</strain>
    </source>
</reference>
<evidence type="ECO:0000313" key="3">
    <source>
        <dbReference type="Proteomes" id="UP000730481"/>
    </source>
</evidence>
<keyword evidence="3" id="KW-1185">Reference proteome</keyword>
<feature type="region of interest" description="Disordered" evidence="1">
    <location>
        <begin position="1"/>
        <end position="20"/>
    </location>
</feature>
<dbReference type="OrthoDB" id="5408734at2759"/>
<name>A0A9P5ANF4_9HYPO</name>
<organism evidence="2 3">
    <name type="scientific">Fusarium beomiforme</name>
    <dbReference type="NCBI Taxonomy" id="44412"/>
    <lineage>
        <taxon>Eukaryota</taxon>
        <taxon>Fungi</taxon>
        <taxon>Dikarya</taxon>
        <taxon>Ascomycota</taxon>
        <taxon>Pezizomycotina</taxon>
        <taxon>Sordariomycetes</taxon>
        <taxon>Hypocreomycetidae</taxon>
        <taxon>Hypocreales</taxon>
        <taxon>Nectriaceae</taxon>
        <taxon>Fusarium</taxon>
        <taxon>Fusarium burgessii species complex</taxon>
    </lineage>
</organism>